<dbReference type="PANTHER" id="PTHR24104">
    <property type="entry name" value="E3 UBIQUITIN-PROTEIN LIGASE NHLRC1-RELATED"/>
    <property type="match status" value="1"/>
</dbReference>
<dbReference type="InterPro" id="IPR050952">
    <property type="entry name" value="TRIM-NHL_E3_ligases"/>
</dbReference>
<dbReference type="CDD" id="cd16768">
    <property type="entry name" value="RING-HC_TRIM3"/>
    <property type="match status" value="1"/>
</dbReference>
<keyword evidence="21" id="KW-0966">Cell projection</keyword>
<keyword evidence="10" id="KW-0597">Phosphoprotein</keyword>
<evidence type="ECO:0000256" key="2">
    <source>
        <dbReference type="ARBA" id="ARBA00004279"/>
    </source>
</evidence>
<evidence type="ECO:0000259" key="32">
    <source>
        <dbReference type="PROSITE" id="PS50089"/>
    </source>
</evidence>
<dbReference type="GO" id="GO:0030425">
    <property type="term" value="C:dendrite"/>
    <property type="evidence" value="ECO:0007669"/>
    <property type="project" value="UniProtKB-SubCell"/>
</dbReference>
<feature type="repeat" description="NHL" evidence="28">
    <location>
        <begin position="504"/>
        <end position="547"/>
    </location>
</feature>
<evidence type="ECO:0000256" key="22">
    <source>
        <dbReference type="ARBA" id="ARBA00056749"/>
    </source>
</evidence>
<dbReference type="GO" id="GO:0005769">
    <property type="term" value="C:early endosome"/>
    <property type="evidence" value="ECO:0007669"/>
    <property type="project" value="UniProtKB-SubCell"/>
</dbReference>
<dbReference type="SMART" id="SM00336">
    <property type="entry name" value="BBOX"/>
    <property type="match status" value="1"/>
</dbReference>
<evidence type="ECO:0000256" key="1">
    <source>
        <dbReference type="ARBA" id="ARBA00000900"/>
    </source>
</evidence>
<dbReference type="SUPFAM" id="SSF57850">
    <property type="entry name" value="RING/U-box"/>
    <property type="match status" value="1"/>
</dbReference>
<dbReference type="Pfam" id="PF00643">
    <property type="entry name" value="zf-B_box"/>
    <property type="match status" value="1"/>
</dbReference>
<dbReference type="Gene3D" id="3.30.160.60">
    <property type="entry name" value="Classic Zinc Finger"/>
    <property type="match status" value="1"/>
</dbReference>
<dbReference type="PROSITE" id="PS50089">
    <property type="entry name" value="ZF_RING_2"/>
    <property type="match status" value="1"/>
</dbReference>
<dbReference type="FunFam" id="2.40.10.500:FF:000001">
    <property type="entry name" value="tripartite motif-containing protein 3-like"/>
    <property type="match status" value="1"/>
</dbReference>
<dbReference type="GO" id="GO:0043161">
    <property type="term" value="P:proteasome-mediated ubiquitin-dependent protein catabolic process"/>
    <property type="evidence" value="ECO:0007669"/>
    <property type="project" value="TreeGrafter"/>
</dbReference>
<dbReference type="InterPro" id="IPR001841">
    <property type="entry name" value="Znf_RING"/>
</dbReference>
<keyword evidence="18" id="KW-0007">Acetylation</keyword>
<dbReference type="GO" id="GO:0015031">
    <property type="term" value="P:protein transport"/>
    <property type="evidence" value="ECO:0007669"/>
    <property type="project" value="UniProtKB-KW"/>
</dbReference>
<feature type="region of interest" description="Disordered" evidence="30">
    <location>
        <begin position="450"/>
        <end position="495"/>
    </location>
</feature>
<dbReference type="Pfam" id="PF01436">
    <property type="entry name" value="NHL"/>
    <property type="match status" value="6"/>
</dbReference>
<feature type="domain" description="RING-type" evidence="32">
    <location>
        <begin position="47"/>
        <end position="88"/>
    </location>
</feature>
<evidence type="ECO:0000256" key="11">
    <source>
        <dbReference type="ARBA" id="ARBA00022679"/>
    </source>
</evidence>
<dbReference type="SMART" id="SM00502">
    <property type="entry name" value="BBC"/>
    <property type="match status" value="1"/>
</dbReference>
<feature type="repeat" description="NHL" evidence="28">
    <location>
        <begin position="551"/>
        <end position="594"/>
    </location>
</feature>
<evidence type="ECO:0000256" key="3">
    <source>
        <dbReference type="ARBA" id="ARBA00004412"/>
    </source>
</evidence>
<feature type="repeat" description="NHL" evidence="28">
    <location>
        <begin position="731"/>
        <end position="774"/>
    </location>
</feature>
<dbReference type="InterPro" id="IPR018957">
    <property type="entry name" value="Znf_C3HC4_RING-type"/>
</dbReference>
<reference evidence="34 35" key="1">
    <citation type="journal article" date="2023" name="bioRxiv">
        <title>Conserved and derived expression patterns and positive selection on dental genes reveal complex evolutionary context of ever-growing rodent molars.</title>
        <authorList>
            <person name="Calamari Z.T."/>
            <person name="Song A."/>
            <person name="Cohen E."/>
            <person name="Akter M."/>
            <person name="Roy R.D."/>
            <person name="Hallikas O."/>
            <person name="Christensen M.M."/>
            <person name="Li P."/>
            <person name="Marangoni P."/>
            <person name="Jernvall J."/>
            <person name="Klein O.D."/>
        </authorList>
    </citation>
    <scope>NUCLEOTIDE SEQUENCE [LARGE SCALE GENOMIC DNA]</scope>
    <source>
        <strain evidence="34">V071</strain>
    </source>
</reference>
<evidence type="ECO:0000256" key="28">
    <source>
        <dbReference type="PROSITE-ProRule" id="PRU00504"/>
    </source>
</evidence>
<keyword evidence="13" id="KW-0677">Repeat</keyword>
<evidence type="ECO:0000256" key="21">
    <source>
        <dbReference type="ARBA" id="ARBA00023273"/>
    </source>
</evidence>
<keyword evidence="15 26" id="KW-0863">Zinc-finger</keyword>
<evidence type="ECO:0000256" key="12">
    <source>
        <dbReference type="ARBA" id="ARBA00022723"/>
    </source>
</evidence>
<keyword evidence="16" id="KW-0862">Zinc</keyword>
<dbReference type="InterPro" id="IPR001258">
    <property type="entry name" value="NHL_repeat"/>
</dbReference>
<evidence type="ECO:0000256" key="14">
    <source>
        <dbReference type="ARBA" id="ARBA00022753"/>
    </source>
</evidence>
<dbReference type="Pfam" id="PF00630">
    <property type="entry name" value="Filamin"/>
    <property type="match status" value="1"/>
</dbReference>
<protein>
    <recommendedName>
        <fullName evidence="24">Tripartite motif-containing protein 3</fullName>
        <ecNumber evidence="7">2.3.2.27</ecNumber>
    </recommendedName>
    <alternativeName>
        <fullName evidence="25">RING finger protein 22</fullName>
    </alternativeName>
</protein>
<evidence type="ECO:0000256" key="6">
    <source>
        <dbReference type="ARBA" id="ARBA00008518"/>
    </source>
</evidence>
<evidence type="ECO:0000256" key="15">
    <source>
        <dbReference type="ARBA" id="ARBA00022771"/>
    </source>
</evidence>
<sequence length="775" mass="84287">MLASLLLTISLYTGWCEWQEPSVVTMAKREDSPGPEVQPMDKQFLVCSICLDRYRCPKVLPCLHTFCERCLQNYIPAQSLTLSCPVCRQTSILPEQGVSALQNNFFISSLMEAMQQAPDGAHDPEDSHPLSAVAGRPLSCPNHEGKEPLSRQTMEFYCEACETAMCGECRAGEHREHGTVLLRDVVEQHKAALQRQLEAVRGRLPQLSAAIALVGGISQQLQERKAEALAQISAAFEDLEQALQQRKQALVSDLESICGAKQKVLQTQLDTLRQGQEHIGSSCSFAEQALRLGSAPEVLLVRKHMRERLAALAAQAFPERPHENAQLELVLEVDGLRRSVLNLGALLTTSATAHETVATGEGLRQALVGQPASLTVTTKDKDGRLVRTGSAELCAEITGPDGTRLAVPVVDHKNGTYELVYTARTEGDLLLSVLLYGQPVRGSPFRVRALRPGDLPPSPDDVKRRVKSPGGPGSHVRQKAVRRPSSMYSTGGKRKDNPIEDELVFRVGSRGREKGEFTNLQGVSAASSGRIVVADSNNQCIQVFSNEGQFKFRFGVRGRSPGQLQRPTGVAVDTNGDIIVADYDNRWVSIFSPEGKFKTKIGAGRLMGPKGVAVDRNGHIIVVDNKSCCVFTFQPNGKLVGRFGGRGATDRHFAGPHFVAVNNKNEIVVTDFHNHSVKVYNADGEFLFKFGSHGEGNGQFNAPTGVAVDSNGNIIVADWGNSRIQVFDSSGSFLSYINTSAEPLYGPQGLALTSDGHVVVADAGNHCFKAYRYLQ</sequence>
<feature type="signal peptide" evidence="31">
    <location>
        <begin position="1"/>
        <end position="18"/>
    </location>
</feature>
<dbReference type="InterPro" id="IPR001298">
    <property type="entry name" value="Filamin/ABP280_rpt"/>
</dbReference>
<gene>
    <name evidence="34" type="ORF">U0070_013433</name>
</gene>
<dbReference type="InterPro" id="IPR057750">
    <property type="entry name" value="TRIM2/3_C"/>
</dbReference>
<dbReference type="InterPro" id="IPR017868">
    <property type="entry name" value="Filamin/ABP280_repeat-like"/>
</dbReference>
<evidence type="ECO:0000256" key="8">
    <source>
        <dbReference type="ARBA" id="ARBA00022448"/>
    </source>
</evidence>
<dbReference type="InterPro" id="IPR013083">
    <property type="entry name" value="Znf_RING/FYVE/PHD"/>
</dbReference>
<evidence type="ECO:0000256" key="23">
    <source>
        <dbReference type="ARBA" id="ARBA00064020"/>
    </source>
</evidence>
<dbReference type="PROSITE" id="PS00518">
    <property type="entry name" value="ZF_RING_1"/>
    <property type="match status" value="1"/>
</dbReference>
<dbReference type="Proteomes" id="UP001488838">
    <property type="component" value="Unassembled WGS sequence"/>
</dbReference>
<evidence type="ECO:0000256" key="19">
    <source>
        <dbReference type="ARBA" id="ARBA00023034"/>
    </source>
</evidence>
<dbReference type="GO" id="GO:0005794">
    <property type="term" value="C:Golgi apparatus"/>
    <property type="evidence" value="ECO:0007669"/>
    <property type="project" value="UniProtKB-SubCell"/>
</dbReference>
<comment type="caution">
    <text evidence="34">The sequence shown here is derived from an EMBL/GenBank/DDBJ whole genome shotgun (WGS) entry which is preliminary data.</text>
</comment>
<dbReference type="GO" id="GO:0008270">
    <property type="term" value="F:zinc ion binding"/>
    <property type="evidence" value="ECO:0007669"/>
    <property type="project" value="UniProtKB-KW"/>
</dbReference>
<comment type="catalytic activity">
    <reaction evidence="1">
        <text>S-ubiquitinyl-[E2 ubiquitin-conjugating enzyme]-L-cysteine + [acceptor protein]-L-lysine = [E2 ubiquitin-conjugating enzyme]-L-cysteine + N(6)-ubiquitinyl-[acceptor protein]-L-lysine.</text>
        <dbReference type="EC" id="2.3.2.27"/>
    </reaction>
</comment>
<evidence type="ECO:0000256" key="30">
    <source>
        <dbReference type="SAM" id="MobiDB-lite"/>
    </source>
</evidence>
<keyword evidence="8" id="KW-0813">Transport</keyword>
<feature type="coiled-coil region" evidence="29">
    <location>
        <begin position="183"/>
        <end position="249"/>
    </location>
</feature>
<name>A0AAW0HCV6_MYOGA</name>
<comment type="similarity">
    <text evidence="6">Belongs to the TRIM/RBCC family.</text>
</comment>
<feature type="repeat" description="NHL" evidence="28">
    <location>
        <begin position="687"/>
        <end position="730"/>
    </location>
</feature>
<dbReference type="FunFam" id="3.30.160.60:FF:000154">
    <property type="entry name" value="Tripartite motif-containing protein 2"/>
    <property type="match status" value="1"/>
</dbReference>
<dbReference type="InterPro" id="IPR014756">
    <property type="entry name" value="Ig_E-set"/>
</dbReference>
<dbReference type="AlphaFoldDB" id="A0AAW0HCV6"/>
<keyword evidence="19" id="KW-0333">Golgi apparatus</keyword>
<dbReference type="CDD" id="cd14960">
    <property type="entry name" value="NHL_TRIM2_like"/>
    <property type="match status" value="1"/>
</dbReference>
<evidence type="ECO:0000256" key="9">
    <source>
        <dbReference type="ARBA" id="ARBA00022490"/>
    </source>
</evidence>
<evidence type="ECO:0000256" key="18">
    <source>
        <dbReference type="ARBA" id="ARBA00022990"/>
    </source>
</evidence>
<feature type="chain" id="PRO_5043877961" description="Tripartite motif-containing protein 3" evidence="31">
    <location>
        <begin position="19"/>
        <end position="775"/>
    </location>
</feature>
<keyword evidence="9" id="KW-0963">Cytoplasm</keyword>
<keyword evidence="35" id="KW-1185">Reference proteome</keyword>
<dbReference type="Gene3D" id="3.30.40.10">
    <property type="entry name" value="Zinc/RING finger domain, C3HC4 (zinc finger)"/>
    <property type="match status" value="1"/>
</dbReference>
<comment type="subcellular location">
    <subcellularLocation>
        <location evidence="2">Cell projection</location>
        <location evidence="2">Dendrite</location>
    </subcellularLocation>
    <subcellularLocation>
        <location evidence="4">Cytoplasm</location>
    </subcellularLocation>
    <subcellularLocation>
        <location evidence="3">Early endosome</location>
    </subcellularLocation>
    <subcellularLocation>
        <location evidence="5">Golgi apparatus</location>
        <location evidence="5">trans-Golgi network</location>
    </subcellularLocation>
</comment>
<dbReference type="GO" id="GO:0061630">
    <property type="term" value="F:ubiquitin protein ligase activity"/>
    <property type="evidence" value="ECO:0007669"/>
    <property type="project" value="UniProtKB-EC"/>
</dbReference>
<keyword evidence="11" id="KW-0808">Transferase</keyword>
<comment type="subunit">
    <text evidence="23">Forms homooligomers. Interacts with TRIM2; this interaction reduces TRIM2 activity. Associates with myosin-Vb (MYO5B) and alpha-actinin-4 (ACTN4). Component of the CART complex, at least composed of ACTN4, HGS/HRS, MYO5B and TRIM3. Interacts with ZFYVE28/LST2. Interacts with KIF21B.</text>
</comment>
<dbReference type="FunFam" id="3.30.40.10:FF:000032">
    <property type="entry name" value="Tripartite motif containing 2"/>
    <property type="match status" value="1"/>
</dbReference>
<dbReference type="GO" id="GO:0000209">
    <property type="term" value="P:protein polyubiquitination"/>
    <property type="evidence" value="ECO:0007669"/>
    <property type="project" value="TreeGrafter"/>
</dbReference>
<evidence type="ECO:0000256" key="17">
    <source>
        <dbReference type="ARBA" id="ARBA00022927"/>
    </source>
</evidence>
<evidence type="ECO:0000256" key="20">
    <source>
        <dbReference type="ARBA" id="ARBA00023054"/>
    </source>
</evidence>
<dbReference type="FunFam" id="2.120.10.30:FF:000004">
    <property type="entry name" value="Tripartite motif containing 2"/>
    <property type="match status" value="1"/>
</dbReference>
<dbReference type="PROSITE" id="PS50194">
    <property type="entry name" value="FILAMIN_REPEAT"/>
    <property type="match status" value="1"/>
</dbReference>
<dbReference type="FunFam" id="2.120.10.30:FF:000007">
    <property type="entry name" value="Putative tripartite motif-containing protein 2"/>
    <property type="match status" value="1"/>
</dbReference>
<evidence type="ECO:0000313" key="34">
    <source>
        <dbReference type="EMBL" id="KAK7800338.1"/>
    </source>
</evidence>
<evidence type="ECO:0000256" key="31">
    <source>
        <dbReference type="SAM" id="SignalP"/>
    </source>
</evidence>
<dbReference type="Gene3D" id="2.120.10.30">
    <property type="entry name" value="TolB, C-terminal domain"/>
    <property type="match status" value="2"/>
</dbReference>
<evidence type="ECO:0000256" key="25">
    <source>
        <dbReference type="ARBA" id="ARBA00075532"/>
    </source>
</evidence>
<accession>A0AAW0HCV6</accession>
<dbReference type="InterPro" id="IPR011042">
    <property type="entry name" value="6-blade_b-propeller_TolB-like"/>
</dbReference>
<feature type="repeat" description="Filamin" evidence="27">
    <location>
        <begin position="348"/>
        <end position="449"/>
    </location>
</feature>
<dbReference type="SUPFAM" id="SSF101898">
    <property type="entry name" value="NHL repeat"/>
    <property type="match status" value="1"/>
</dbReference>
<dbReference type="Pfam" id="PF00097">
    <property type="entry name" value="zf-C3HC4"/>
    <property type="match status" value="1"/>
</dbReference>
<keyword evidence="17" id="KW-0653">Protein transport</keyword>
<evidence type="ECO:0000256" key="13">
    <source>
        <dbReference type="ARBA" id="ARBA00022737"/>
    </source>
</evidence>
<proteinExistence type="inferred from homology"/>
<organism evidence="34 35">
    <name type="scientific">Myodes glareolus</name>
    <name type="common">Bank vole</name>
    <name type="synonym">Clethrionomys glareolus</name>
    <dbReference type="NCBI Taxonomy" id="447135"/>
    <lineage>
        <taxon>Eukaryota</taxon>
        <taxon>Metazoa</taxon>
        <taxon>Chordata</taxon>
        <taxon>Craniata</taxon>
        <taxon>Vertebrata</taxon>
        <taxon>Euteleostomi</taxon>
        <taxon>Mammalia</taxon>
        <taxon>Eutheria</taxon>
        <taxon>Euarchontoglires</taxon>
        <taxon>Glires</taxon>
        <taxon>Rodentia</taxon>
        <taxon>Myomorpha</taxon>
        <taxon>Muroidea</taxon>
        <taxon>Cricetidae</taxon>
        <taxon>Arvicolinae</taxon>
        <taxon>Myodes</taxon>
    </lineage>
</organism>
<dbReference type="SUPFAM" id="SSF57845">
    <property type="entry name" value="B-box zinc-binding domain"/>
    <property type="match status" value="1"/>
</dbReference>
<dbReference type="Gene3D" id="2.60.40.10">
    <property type="entry name" value="Immunoglobulins"/>
    <property type="match status" value="1"/>
</dbReference>
<dbReference type="PANTHER" id="PTHR24104:SF21">
    <property type="entry name" value="TRIPARTITE MOTIF-CONTAINING PROTEIN 3"/>
    <property type="match status" value="1"/>
</dbReference>
<dbReference type="FunFam" id="2.60.40.10:FF:000412">
    <property type="entry name" value="tripartite motif-containing protein 3"/>
    <property type="match status" value="1"/>
</dbReference>
<dbReference type="EMBL" id="JBBHLL010000556">
    <property type="protein sequence ID" value="KAK7800338.1"/>
    <property type="molecule type" value="Genomic_DNA"/>
</dbReference>
<feature type="domain" description="B box-type" evidence="33">
    <location>
        <begin position="135"/>
        <end position="182"/>
    </location>
</feature>
<keyword evidence="14" id="KW-0967">Endosome</keyword>
<feature type="repeat" description="NHL" evidence="28">
    <location>
        <begin position="640"/>
        <end position="683"/>
    </location>
</feature>
<dbReference type="InterPro" id="IPR003649">
    <property type="entry name" value="Bbox_C"/>
</dbReference>
<keyword evidence="12" id="KW-0479">Metal-binding</keyword>
<dbReference type="CDD" id="cd20482">
    <property type="entry name" value="CC_brat-like"/>
    <property type="match status" value="1"/>
</dbReference>
<evidence type="ECO:0000256" key="16">
    <source>
        <dbReference type="ARBA" id="ARBA00022833"/>
    </source>
</evidence>
<evidence type="ECO:0000256" key="27">
    <source>
        <dbReference type="PROSITE-ProRule" id="PRU00087"/>
    </source>
</evidence>
<dbReference type="PROSITE" id="PS50119">
    <property type="entry name" value="ZF_BBOX"/>
    <property type="match status" value="1"/>
</dbReference>
<dbReference type="InterPro" id="IPR013783">
    <property type="entry name" value="Ig-like_fold"/>
</dbReference>
<dbReference type="EC" id="2.3.2.27" evidence="7"/>
<comment type="function">
    <text evidence="22">E3 ubiquitin ligase that plays essential roles in neuronal functions such as regulation of neuronal plasticity, learning, and memory. In addition to its neuronal functions, participates in other biological processes such as innate immunity or cell cycle regulation. Component of the cytoskeleton-associated recycling or transport complex in neurons, polyubiquitinates gamma-actin, thus regulating neuronal plasticity, learning, and memory. Ubiquitinates postsynaptic scaffold GKAP, a neuronal substrate involved in synaptic remodeling and thereby modulates dendritic spine morphology. Positively regulates motility of microtubule-dependent motor protein KIF21B. Induces growth arrest via its RING-dependent E3 ligase activity and ubiquinates CDKN1A. Positively regulates TLR3-mediated signaling by mediating 'Lys-63'-linked polyubiquitination of TLR3. In turn, promotes the recognition and sorting of polyubiquitinated TLR3 by the ESCRT complexes.</text>
</comment>
<dbReference type="SUPFAM" id="SSF81296">
    <property type="entry name" value="E set domains"/>
    <property type="match status" value="1"/>
</dbReference>
<evidence type="ECO:0000256" key="5">
    <source>
        <dbReference type="ARBA" id="ARBA00004601"/>
    </source>
</evidence>
<evidence type="ECO:0000256" key="24">
    <source>
        <dbReference type="ARBA" id="ARBA00067788"/>
    </source>
</evidence>
<evidence type="ECO:0000256" key="4">
    <source>
        <dbReference type="ARBA" id="ARBA00004496"/>
    </source>
</evidence>
<evidence type="ECO:0000259" key="33">
    <source>
        <dbReference type="PROSITE" id="PS50119"/>
    </source>
</evidence>
<evidence type="ECO:0000256" key="29">
    <source>
        <dbReference type="SAM" id="Coils"/>
    </source>
</evidence>
<dbReference type="SMART" id="SM00557">
    <property type="entry name" value="IG_FLMN"/>
    <property type="match status" value="1"/>
</dbReference>
<keyword evidence="31" id="KW-0732">Signal</keyword>
<evidence type="ECO:0000313" key="35">
    <source>
        <dbReference type="Proteomes" id="UP001488838"/>
    </source>
</evidence>
<keyword evidence="20 29" id="KW-0175">Coiled coil</keyword>
<evidence type="ECO:0000256" key="26">
    <source>
        <dbReference type="PROSITE-ProRule" id="PRU00024"/>
    </source>
</evidence>
<dbReference type="InterPro" id="IPR000315">
    <property type="entry name" value="Znf_B-box"/>
</dbReference>
<dbReference type="SMART" id="SM00184">
    <property type="entry name" value="RING"/>
    <property type="match status" value="1"/>
</dbReference>
<dbReference type="InterPro" id="IPR017907">
    <property type="entry name" value="Znf_RING_CS"/>
</dbReference>
<evidence type="ECO:0000256" key="7">
    <source>
        <dbReference type="ARBA" id="ARBA00012483"/>
    </source>
</evidence>
<evidence type="ECO:0000256" key="10">
    <source>
        <dbReference type="ARBA" id="ARBA00022553"/>
    </source>
</evidence>
<dbReference type="PROSITE" id="PS51125">
    <property type="entry name" value="NHL"/>
    <property type="match status" value="6"/>
</dbReference>
<feature type="repeat" description="NHL" evidence="28">
    <location>
        <begin position="595"/>
        <end position="636"/>
    </location>
</feature>